<protein>
    <submittedName>
        <fullName evidence="1">Uncharacterized protein</fullName>
    </submittedName>
</protein>
<name>A0A2W4UQN7_9CYAN</name>
<gene>
    <name evidence="1" type="ORF">DCF25_00375</name>
</gene>
<dbReference type="EMBL" id="QBMC01000001">
    <property type="protein sequence ID" value="PZO23516.1"/>
    <property type="molecule type" value="Genomic_DNA"/>
</dbReference>
<organism evidence="1 2">
    <name type="scientific">Leptolyngbya foveolarum</name>
    <dbReference type="NCBI Taxonomy" id="47253"/>
    <lineage>
        <taxon>Bacteria</taxon>
        <taxon>Bacillati</taxon>
        <taxon>Cyanobacteriota</taxon>
        <taxon>Cyanophyceae</taxon>
        <taxon>Leptolyngbyales</taxon>
        <taxon>Leptolyngbyaceae</taxon>
        <taxon>Leptolyngbya group</taxon>
        <taxon>Leptolyngbya</taxon>
    </lineage>
</organism>
<comment type="caution">
    <text evidence="1">The sequence shown here is derived from an EMBL/GenBank/DDBJ whole genome shotgun (WGS) entry which is preliminary data.</text>
</comment>
<reference evidence="2" key="1">
    <citation type="submission" date="2018-04" db="EMBL/GenBank/DDBJ databases">
        <authorList>
            <person name="Cornet L."/>
        </authorList>
    </citation>
    <scope>NUCLEOTIDE SEQUENCE [LARGE SCALE GENOMIC DNA]</scope>
</reference>
<accession>A0A2W4UQN7</accession>
<reference evidence="1 2" key="2">
    <citation type="submission" date="2018-06" db="EMBL/GenBank/DDBJ databases">
        <title>Metagenomic assembly of (sub)arctic Cyanobacteria and their associated microbiome from non-axenic cultures.</title>
        <authorList>
            <person name="Baurain D."/>
        </authorList>
    </citation>
    <scope>NUCLEOTIDE SEQUENCE [LARGE SCALE GENOMIC DNA]</scope>
    <source>
        <strain evidence="1">ULC129bin1</strain>
    </source>
</reference>
<evidence type="ECO:0000313" key="1">
    <source>
        <dbReference type="EMBL" id="PZO23516.1"/>
    </source>
</evidence>
<proteinExistence type="predicted"/>
<evidence type="ECO:0000313" key="2">
    <source>
        <dbReference type="Proteomes" id="UP000249354"/>
    </source>
</evidence>
<dbReference type="Proteomes" id="UP000249354">
    <property type="component" value="Unassembled WGS sequence"/>
</dbReference>
<sequence>MNTEEFESQYQASVSQILNQLQSMAIVSNRLEASVVEVGVSVQKLNQMVEDFLDQQESRSPKDQQLG</sequence>
<dbReference type="AlphaFoldDB" id="A0A2W4UQN7"/>